<gene>
    <name evidence="5" type="ORF">SPF06_13145</name>
</gene>
<dbReference type="Gene3D" id="1.10.10.10">
    <property type="entry name" value="Winged helix-like DNA-binding domain superfamily/Winged helix DNA-binding domain"/>
    <property type="match status" value="1"/>
</dbReference>
<protein>
    <submittedName>
        <fullName evidence="5">Lrp/AsnC family transcriptional regulator</fullName>
    </submittedName>
</protein>
<feature type="domain" description="HTH asnC-type" evidence="4">
    <location>
        <begin position="4"/>
        <end position="78"/>
    </location>
</feature>
<reference evidence="5 6" key="1">
    <citation type="submission" date="2023-12" db="EMBL/GenBank/DDBJ databases">
        <title>Sinomonas terricola sp. nov, isolated from litchi orchard soil in Guangdong, PR China.</title>
        <authorList>
            <person name="Jiaxin W."/>
            <person name="Yang Z."/>
            <person name="Honghui Z."/>
        </authorList>
    </citation>
    <scope>NUCLEOTIDE SEQUENCE [LARGE SCALE GENOMIC DNA]</scope>
    <source>
        <strain evidence="5 6">JGH33</strain>
    </source>
</reference>
<name>A0ABU5T7K8_9MICC</name>
<accession>A0ABU5T7K8</accession>
<evidence type="ECO:0000256" key="3">
    <source>
        <dbReference type="ARBA" id="ARBA00023163"/>
    </source>
</evidence>
<dbReference type="SMART" id="SM00344">
    <property type="entry name" value="HTH_ASNC"/>
    <property type="match status" value="1"/>
</dbReference>
<dbReference type="InterPro" id="IPR036388">
    <property type="entry name" value="WH-like_DNA-bd_sf"/>
</dbReference>
<dbReference type="PRINTS" id="PR00033">
    <property type="entry name" value="HTHASNC"/>
</dbReference>
<keyword evidence="3" id="KW-0804">Transcription</keyword>
<keyword evidence="6" id="KW-1185">Reference proteome</keyword>
<organism evidence="5 6">
    <name type="scientific">Sinomonas terricola</name>
    <dbReference type="NCBI Taxonomy" id="3110330"/>
    <lineage>
        <taxon>Bacteria</taxon>
        <taxon>Bacillati</taxon>
        <taxon>Actinomycetota</taxon>
        <taxon>Actinomycetes</taxon>
        <taxon>Micrococcales</taxon>
        <taxon>Micrococcaceae</taxon>
        <taxon>Sinomonas</taxon>
    </lineage>
</organism>
<dbReference type="PROSITE" id="PS50956">
    <property type="entry name" value="HTH_ASNC_2"/>
    <property type="match status" value="1"/>
</dbReference>
<dbReference type="Pfam" id="PF13412">
    <property type="entry name" value="HTH_24"/>
    <property type="match status" value="1"/>
</dbReference>
<evidence type="ECO:0000313" key="6">
    <source>
        <dbReference type="Proteomes" id="UP001304769"/>
    </source>
</evidence>
<dbReference type="EMBL" id="JAYGGQ010000010">
    <property type="protein sequence ID" value="MEA5455673.1"/>
    <property type="molecule type" value="Genomic_DNA"/>
</dbReference>
<proteinExistence type="predicted"/>
<dbReference type="InterPro" id="IPR019887">
    <property type="entry name" value="Tscrpt_reg_AsnC/Lrp_C"/>
</dbReference>
<dbReference type="RefSeq" id="WP_323279552.1">
    <property type="nucleotide sequence ID" value="NZ_JAYGGQ010000010.1"/>
</dbReference>
<evidence type="ECO:0000256" key="2">
    <source>
        <dbReference type="ARBA" id="ARBA00023125"/>
    </source>
</evidence>
<keyword evidence="1" id="KW-0805">Transcription regulation</keyword>
<dbReference type="InterPro" id="IPR036390">
    <property type="entry name" value="WH_DNA-bd_sf"/>
</dbReference>
<evidence type="ECO:0000256" key="1">
    <source>
        <dbReference type="ARBA" id="ARBA00023015"/>
    </source>
</evidence>
<dbReference type="InterPro" id="IPR019888">
    <property type="entry name" value="Tscrpt_reg_AsnC-like"/>
</dbReference>
<dbReference type="Gene3D" id="3.30.70.920">
    <property type="match status" value="1"/>
</dbReference>
<dbReference type="PANTHER" id="PTHR30154:SF53">
    <property type="entry name" value="HTH-TYPE TRANSCRIPTIONAL REGULATOR LRPC"/>
    <property type="match status" value="1"/>
</dbReference>
<sequence length="143" mass="15474">MVTLSDLDRQLLSALREDGRESVASLARRLGVARATVSSRIDRLVSSGVIIGFTARVRDEADPLAIHAIALIEVEGKSADKVIARLRGFPEILALHTTNGRWDLVAELRTESLSTFDGVLGRIRGIDGIVNSETSLLLSSVLR</sequence>
<dbReference type="InterPro" id="IPR011008">
    <property type="entry name" value="Dimeric_a/b-barrel"/>
</dbReference>
<evidence type="ECO:0000259" key="4">
    <source>
        <dbReference type="PROSITE" id="PS50956"/>
    </source>
</evidence>
<dbReference type="PANTHER" id="PTHR30154">
    <property type="entry name" value="LEUCINE-RESPONSIVE REGULATORY PROTEIN"/>
    <property type="match status" value="1"/>
</dbReference>
<evidence type="ECO:0000313" key="5">
    <source>
        <dbReference type="EMBL" id="MEA5455673.1"/>
    </source>
</evidence>
<dbReference type="SUPFAM" id="SSF46785">
    <property type="entry name" value="Winged helix' DNA-binding domain"/>
    <property type="match status" value="1"/>
</dbReference>
<dbReference type="InterPro" id="IPR000485">
    <property type="entry name" value="AsnC-type_HTH_dom"/>
</dbReference>
<dbReference type="SUPFAM" id="SSF54909">
    <property type="entry name" value="Dimeric alpha+beta barrel"/>
    <property type="match status" value="1"/>
</dbReference>
<dbReference type="Pfam" id="PF01037">
    <property type="entry name" value="AsnC_trans_reg"/>
    <property type="match status" value="1"/>
</dbReference>
<comment type="caution">
    <text evidence="5">The sequence shown here is derived from an EMBL/GenBank/DDBJ whole genome shotgun (WGS) entry which is preliminary data.</text>
</comment>
<keyword evidence="2" id="KW-0238">DNA-binding</keyword>
<dbReference type="Proteomes" id="UP001304769">
    <property type="component" value="Unassembled WGS sequence"/>
</dbReference>